<dbReference type="Gene3D" id="1.10.150.20">
    <property type="entry name" value="5' to 3' exonuclease, C-terminal subdomain"/>
    <property type="match status" value="1"/>
</dbReference>
<gene>
    <name evidence="12" type="ordered locus">DEHA2F08932g</name>
</gene>
<dbReference type="SUPFAM" id="SSF47781">
    <property type="entry name" value="RuvA domain 2-like"/>
    <property type="match status" value="1"/>
</dbReference>
<dbReference type="InterPro" id="IPR006166">
    <property type="entry name" value="ERCC4_domain"/>
</dbReference>
<dbReference type="KEGG" id="dha:DEHA2F08932g"/>
<dbReference type="AlphaFoldDB" id="Q6BM21"/>
<dbReference type="Proteomes" id="UP000000599">
    <property type="component" value="Chromosome F"/>
</dbReference>
<feature type="region of interest" description="Disordered" evidence="10">
    <location>
        <begin position="585"/>
        <end position="646"/>
    </location>
</feature>
<dbReference type="InterPro" id="IPR010994">
    <property type="entry name" value="RuvA_2-like"/>
</dbReference>
<comment type="subcellular location">
    <subcellularLocation>
        <location evidence="1">Nucleus</location>
    </subcellularLocation>
</comment>
<dbReference type="PANTHER" id="PTHR10150:SF0">
    <property type="entry name" value="DNA REPAIR ENDONUCLEASE XPF"/>
    <property type="match status" value="1"/>
</dbReference>
<dbReference type="GO" id="GO:0003684">
    <property type="term" value="F:damaged DNA binding"/>
    <property type="evidence" value="ECO:0007669"/>
    <property type="project" value="TreeGrafter"/>
</dbReference>
<dbReference type="PANTHER" id="PTHR10150">
    <property type="entry name" value="DNA REPAIR ENDONUCLEASE XPF"/>
    <property type="match status" value="1"/>
</dbReference>
<sequence length="1089" mass="124424">MSSLFVGDEDGEEEYTSYDNRDESIIVQNPIVSEEENKDDSKSEPSIPINVQEDSNTAIYQTREICCSLPLRFHQEIVEDMLSKDGLLILGRGLGWELVTANLLHALSAPTVVLQRNGQEKHTKKSLLILLNSREEEIFKLGEDLTELRWIDKRNEIANTSGFDTPPLITIGGDSMTVDKRKRVYENGGIVSVTSRILVVDLLSGVVEPNDITGLFILHAEKVKETSNESFIINLYRDGNDWGFVKAVSDEPESFTGFTPLATKLKVLRVSNVFLWPRFHVEVSSSLNFRGRNLPTRQKQELERRRFVTEINTKLSYKMNKIQSAILSCIQACLSELKRHNPSLVTEYWDMENIHDSDFVPRIRLSLDSSWHRISWTSKQLVYDLTTLKDLLNYLLTLDSLSFYQVVQEIIDSNIKTTGNDTMNVASMSPWLNLDEANTIISYAKERALGKVMVSKSKITIGDESEVDEGNETDAHIHESEIQTEEYNLEELPKWDQLGILIDDIMYEKSQNIANHGPIVIMCSDSKTVKQLSYLISNMKDITISSSRRKRFSGRKFMVTKLNDYLEWKEFTSLTRKLNSELDMKKHEEVSEDNETERAATPEEELQTSKTFSRGKGHPLSKRRRTRGASSVANVGRLYSGSTKGRNNEAVELDTAIVNKLKEDVNENQLEDNTESGDFNSDDNAGGFLIDEEQDQGKPVDISDLDDLNNVFECRPSEVIFENIDKDDQIIIETYNDKTNDSLLQEVSPAYIIMYEPNLSFIRRVEIYQAVNKESPAKTYFMYYGTSVEEQKHLMRIKKEKDAFTKLIREKATLGKHFESAEDNNKFQLKRNQVANTRIAGGARFRTEEDEMRVVVDVREFRSSLPNLLYRVGIKVVPCMITVGDYIVSPKICIERKAIPDLISSFKSGRLYSQCEQMFRHYELPTLLIEFDESKSFSFEPFSDLRNYKVNATNPIATKLQQQDIQSKLIMLLISFPKLKIIWSSSPYETAQIFLELKANQEEPDISAAVSKGVNQSIKISSGEPPLYNDNAIDLIQNIPGINNINYSQIIEKVQSIEQLVNLSEDELTDIIGIENGKKAYKFIHHWVK</sequence>
<dbReference type="HOGENOM" id="CLU_002265_2_0_1"/>
<dbReference type="GO" id="GO:0006312">
    <property type="term" value="P:mitotic recombination"/>
    <property type="evidence" value="ECO:0007669"/>
    <property type="project" value="EnsemblFungi"/>
</dbReference>
<evidence type="ECO:0000256" key="3">
    <source>
        <dbReference type="ARBA" id="ARBA00022722"/>
    </source>
</evidence>
<dbReference type="InParanoid" id="Q6BM21"/>
<feature type="domain" description="ERCC4" evidence="11">
    <location>
        <begin position="853"/>
        <end position="933"/>
    </location>
</feature>
<keyword evidence="7" id="KW-0238">DNA-binding</keyword>
<keyword evidence="9" id="KW-0539">Nucleus</keyword>
<dbReference type="GO" id="GO:0003697">
    <property type="term" value="F:single-stranded DNA binding"/>
    <property type="evidence" value="ECO:0007669"/>
    <property type="project" value="EnsemblFungi"/>
</dbReference>
<evidence type="ECO:0000256" key="8">
    <source>
        <dbReference type="ARBA" id="ARBA00023204"/>
    </source>
</evidence>
<evidence type="ECO:0000313" key="13">
    <source>
        <dbReference type="Proteomes" id="UP000000599"/>
    </source>
</evidence>
<comment type="similarity">
    <text evidence="2">Belongs to the XPF family.</text>
</comment>
<dbReference type="FunFam" id="3.40.50.10130:FF:000002">
    <property type="entry name" value="DNA repair endonuclease XPF"/>
    <property type="match status" value="1"/>
</dbReference>
<keyword evidence="8" id="KW-0234">DNA repair</keyword>
<feature type="region of interest" description="Disordered" evidence="10">
    <location>
        <begin position="1"/>
        <end position="50"/>
    </location>
</feature>
<dbReference type="FunCoup" id="Q6BM21">
    <property type="interactions" value="967"/>
</dbReference>
<dbReference type="GO" id="GO:0000110">
    <property type="term" value="C:nucleotide-excision repair factor 1 complex"/>
    <property type="evidence" value="ECO:0007669"/>
    <property type="project" value="EnsemblFungi"/>
</dbReference>
<keyword evidence="13" id="KW-1185">Reference proteome</keyword>
<keyword evidence="6" id="KW-0378">Hydrolase</keyword>
<dbReference type="GO" id="GO:0000710">
    <property type="term" value="P:meiotic mismatch repair"/>
    <property type="evidence" value="ECO:0007669"/>
    <property type="project" value="EnsemblFungi"/>
</dbReference>
<accession>Q6BM21</accession>
<evidence type="ECO:0000256" key="10">
    <source>
        <dbReference type="SAM" id="MobiDB-lite"/>
    </source>
</evidence>
<dbReference type="GO" id="GO:1901255">
    <property type="term" value="P:nucleotide-excision repair involved in interstrand cross-link repair"/>
    <property type="evidence" value="ECO:0007669"/>
    <property type="project" value="TreeGrafter"/>
</dbReference>
<dbReference type="GO" id="GO:1905348">
    <property type="term" value="C:endonuclease complex"/>
    <property type="evidence" value="ECO:0007669"/>
    <property type="project" value="EnsemblFungi"/>
</dbReference>
<feature type="compositionally biased region" description="Acidic residues" evidence="10">
    <location>
        <begin position="7"/>
        <end position="16"/>
    </location>
</feature>
<dbReference type="SMART" id="SM00891">
    <property type="entry name" value="ERCC4"/>
    <property type="match status" value="1"/>
</dbReference>
<dbReference type="SUPFAM" id="SSF52980">
    <property type="entry name" value="Restriction endonuclease-like"/>
    <property type="match status" value="1"/>
</dbReference>
<dbReference type="InterPro" id="IPR047520">
    <property type="entry name" value="XPF_nuclease"/>
</dbReference>
<dbReference type="GO" id="GO:0000712">
    <property type="term" value="P:resolution of meiotic recombination intermediates"/>
    <property type="evidence" value="ECO:0007669"/>
    <property type="project" value="TreeGrafter"/>
</dbReference>
<dbReference type="InterPro" id="IPR011335">
    <property type="entry name" value="Restrct_endonuc-II-like"/>
</dbReference>
<dbReference type="InterPro" id="IPR006167">
    <property type="entry name" value="XPF"/>
</dbReference>
<evidence type="ECO:0000256" key="5">
    <source>
        <dbReference type="ARBA" id="ARBA00022763"/>
    </source>
</evidence>
<dbReference type="GO" id="GO:0000715">
    <property type="term" value="P:nucleotide-excision repair, DNA damage recognition"/>
    <property type="evidence" value="ECO:0007669"/>
    <property type="project" value="EnsemblFungi"/>
</dbReference>
<feature type="compositionally biased region" description="Basic residues" evidence="10">
    <location>
        <begin position="613"/>
        <end position="627"/>
    </location>
</feature>
<dbReference type="EMBL" id="CR382138">
    <property type="protein sequence ID" value="CAG89091.2"/>
    <property type="molecule type" value="Genomic_DNA"/>
</dbReference>
<keyword evidence="5" id="KW-0227">DNA damage</keyword>
<evidence type="ECO:0000256" key="6">
    <source>
        <dbReference type="ARBA" id="ARBA00022801"/>
    </source>
</evidence>
<name>Q6BM21_DEBHA</name>
<dbReference type="Pfam" id="PF02732">
    <property type="entry name" value="ERCC4"/>
    <property type="match status" value="1"/>
</dbReference>
<dbReference type="eggNOG" id="KOG0442">
    <property type="taxonomic scope" value="Eukaryota"/>
</dbReference>
<protein>
    <submittedName>
        <fullName evidence="12">DEHA2F08932p</fullName>
    </submittedName>
</protein>
<organism evidence="12 13">
    <name type="scientific">Debaryomyces hansenii (strain ATCC 36239 / CBS 767 / BCRC 21394 / JCM 1990 / NBRC 0083 / IGC 2968)</name>
    <name type="common">Yeast</name>
    <name type="synonym">Torulaspora hansenii</name>
    <dbReference type="NCBI Taxonomy" id="284592"/>
    <lineage>
        <taxon>Eukaryota</taxon>
        <taxon>Fungi</taxon>
        <taxon>Dikarya</taxon>
        <taxon>Ascomycota</taxon>
        <taxon>Saccharomycotina</taxon>
        <taxon>Pichiomycetes</taxon>
        <taxon>Debaryomycetaceae</taxon>
        <taxon>Debaryomyces</taxon>
    </lineage>
</organism>
<dbReference type="GO" id="GO:0000724">
    <property type="term" value="P:double-strand break repair via homologous recombination"/>
    <property type="evidence" value="ECO:0007669"/>
    <property type="project" value="TreeGrafter"/>
</dbReference>
<dbReference type="STRING" id="284592.Q6BM21"/>
<evidence type="ECO:0000256" key="9">
    <source>
        <dbReference type="ARBA" id="ARBA00023242"/>
    </source>
</evidence>
<keyword evidence="3" id="KW-0540">Nuclease</keyword>
<evidence type="ECO:0000256" key="2">
    <source>
        <dbReference type="ARBA" id="ARBA00010015"/>
    </source>
</evidence>
<dbReference type="RefSeq" id="XP_460750.2">
    <property type="nucleotide sequence ID" value="XM_460750.1"/>
</dbReference>
<evidence type="ECO:0000256" key="7">
    <source>
        <dbReference type="ARBA" id="ARBA00023125"/>
    </source>
</evidence>
<reference evidence="12 13" key="1">
    <citation type="journal article" date="2004" name="Nature">
        <title>Genome evolution in yeasts.</title>
        <authorList>
            <consortium name="Genolevures"/>
            <person name="Dujon B."/>
            <person name="Sherman D."/>
            <person name="Fischer G."/>
            <person name="Durrens P."/>
            <person name="Casaregola S."/>
            <person name="Lafontaine I."/>
            <person name="de Montigny J."/>
            <person name="Marck C."/>
            <person name="Neuveglise C."/>
            <person name="Talla E."/>
            <person name="Goffard N."/>
            <person name="Frangeul L."/>
            <person name="Aigle M."/>
            <person name="Anthouard V."/>
            <person name="Babour A."/>
            <person name="Barbe V."/>
            <person name="Barnay S."/>
            <person name="Blanchin S."/>
            <person name="Beckerich J.M."/>
            <person name="Beyne E."/>
            <person name="Bleykasten C."/>
            <person name="Boisrame A."/>
            <person name="Boyer J."/>
            <person name="Cattolico L."/>
            <person name="Confanioleri F."/>
            <person name="de Daruvar A."/>
            <person name="Despons L."/>
            <person name="Fabre E."/>
            <person name="Fairhead C."/>
            <person name="Ferry-Dumazet H."/>
            <person name="Groppi A."/>
            <person name="Hantraye F."/>
            <person name="Hennequin C."/>
            <person name="Jauniaux N."/>
            <person name="Joyet P."/>
            <person name="Kachouri R."/>
            <person name="Kerrest A."/>
            <person name="Koszul R."/>
            <person name="Lemaire M."/>
            <person name="Lesur I."/>
            <person name="Ma L."/>
            <person name="Muller H."/>
            <person name="Nicaud J.M."/>
            <person name="Nikolski M."/>
            <person name="Oztas S."/>
            <person name="Ozier-Kalogeropoulos O."/>
            <person name="Pellenz S."/>
            <person name="Potier S."/>
            <person name="Richard G.F."/>
            <person name="Straub M.L."/>
            <person name="Suleau A."/>
            <person name="Swennene D."/>
            <person name="Tekaia F."/>
            <person name="Wesolowski-Louvel M."/>
            <person name="Westhof E."/>
            <person name="Wirth B."/>
            <person name="Zeniou-Meyer M."/>
            <person name="Zivanovic I."/>
            <person name="Bolotin-Fukuhara M."/>
            <person name="Thierry A."/>
            <person name="Bouchier C."/>
            <person name="Caudron B."/>
            <person name="Scarpelli C."/>
            <person name="Gaillardin C."/>
            <person name="Weissenbach J."/>
            <person name="Wincker P."/>
            <person name="Souciet J.L."/>
        </authorList>
    </citation>
    <scope>NUCLEOTIDE SEQUENCE [LARGE SCALE GENOMIC DNA]</scope>
    <source>
        <strain evidence="13">ATCC 36239 / CBS 767 / BCRC 21394 / JCM 1990 / NBRC 0083 / IGC 2968</strain>
    </source>
</reference>
<dbReference type="Gene3D" id="3.40.50.10130">
    <property type="match status" value="1"/>
</dbReference>
<dbReference type="GeneID" id="2903766"/>
<evidence type="ECO:0000313" key="12">
    <source>
        <dbReference type="EMBL" id="CAG89091.2"/>
    </source>
</evidence>
<evidence type="ECO:0000256" key="4">
    <source>
        <dbReference type="ARBA" id="ARBA00022759"/>
    </source>
</evidence>
<evidence type="ECO:0000259" key="11">
    <source>
        <dbReference type="SMART" id="SM00891"/>
    </source>
</evidence>
<feature type="region of interest" description="Disordered" evidence="10">
    <location>
        <begin position="664"/>
        <end position="696"/>
    </location>
</feature>
<dbReference type="CDD" id="cd20078">
    <property type="entry name" value="XPF_nuclease_XPF_euk"/>
    <property type="match status" value="1"/>
</dbReference>
<dbReference type="GO" id="GO:0000736">
    <property type="term" value="P:double-strand break repair via single-strand annealing, removal of nonhomologous ends"/>
    <property type="evidence" value="ECO:0007669"/>
    <property type="project" value="EnsemblFungi"/>
</dbReference>
<dbReference type="OrthoDB" id="361020at2759"/>
<evidence type="ECO:0000256" key="1">
    <source>
        <dbReference type="ARBA" id="ARBA00004123"/>
    </source>
</evidence>
<dbReference type="GO" id="GO:0006277">
    <property type="term" value="P:DNA amplification"/>
    <property type="evidence" value="ECO:0007669"/>
    <property type="project" value="EnsemblFungi"/>
</dbReference>
<dbReference type="OMA" id="THILDIM"/>
<dbReference type="VEuPathDB" id="FungiDB:DEHA2F08932g"/>
<dbReference type="GO" id="GO:0000014">
    <property type="term" value="F:single-stranded DNA endodeoxyribonuclease activity"/>
    <property type="evidence" value="ECO:0007669"/>
    <property type="project" value="EnsemblFungi"/>
</dbReference>
<dbReference type="NCBIfam" id="TIGR00596">
    <property type="entry name" value="rad1"/>
    <property type="match status" value="1"/>
</dbReference>
<proteinExistence type="inferred from homology"/>
<keyword evidence="4" id="KW-0255">Endonuclease</keyword>